<keyword evidence="2" id="KW-1185">Reference proteome</keyword>
<evidence type="ECO:0000313" key="1">
    <source>
        <dbReference type="EMBL" id="CEO94454.1"/>
    </source>
</evidence>
<protein>
    <submittedName>
        <fullName evidence="1">Uncharacterized protein</fullName>
    </submittedName>
</protein>
<feature type="non-terminal residue" evidence="1">
    <location>
        <position position="1"/>
    </location>
</feature>
<name>A0A0G4IGZ8_PLABS</name>
<accession>A0A0G4IGZ8</accession>
<reference evidence="1 2" key="1">
    <citation type="submission" date="2015-02" db="EMBL/GenBank/DDBJ databases">
        <authorList>
            <person name="Chooi Y.-H."/>
        </authorList>
    </citation>
    <scope>NUCLEOTIDE SEQUENCE [LARGE SCALE GENOMIC DNA]</scope>
    <source>
        <strain evidence="1">E3</strain>
    </source>
</reference>
<gene>
    <name evidence="1" type="ORF">PBRA_000239</name>
</gene>
<sequence>VRQLLLDVADDFALGRRRERVPALGQDLHQVVGDVPAGDVETLDGVRQGVPFVDRDRVGDTVAGVQDDTGCSAGRVQRQDLRHLLAVGLRVQRRLRQHDRVLLGGDAQLVVERVVPDLLHVVPVRHDAVLDRVLERQDAALGPT</sequence>
<proteinExistence type="predicted"/>
<dbReference type="AlphaFoldDB" id="A0A0G4IGZ8"/>
<dbReference type="EMBL" id="CDSF01000001">
    <property type="protein sequence ID" value="CEO94454.1"/>
    <property type="molecule type" value="Genomic_DNA"/>
</dbReference>
<organism evidence="1 2">
    <name type="scientific">Plasmodiophora brassicae</name>
    <name type="common">Clubroot disease agent</name>
    <dbReference type="NCBI Taxonomy" id="37360"/>
    <lineage>
        <taxon>Eukaryota</taxon>
        <taxon>Sar</taxon>
        <taxon>Rhizaria</taxon>
        <taxon>Endomyxa</taxon>
        <taxon>Phytomyxea</taxon>
        <taxon>Plasmodiophorida</taxon>
        <taxon>Plasmodiophoridae</taxon>
        <taxon>Plasmodiophora</taxon>
    </lineage>
</organism>
<dbReference type="OrthoDB" id="10266825at2759"/>
<dbReference type="Proteomes" id="UP000039324">
    <property type="component" value="Unassembled WGS sequence"/>
</dbReference>
<evidence type="ECO:0000313" key="2">
    <source>
        <dbReference type="Proteomes" id="UP000039324"/>
    </source>
</evidence>